<dbReference type="PROSITE" id="PS50404">
    <property type="entry name" value="GST_NTER"/>
    <property type="match status" value="1"/>
</dbReference>
<proteinExistence type="predicted"/>
<dbReference type="SUPFAM" id="SSF52833">
    <property type="entry name" value="Thioredoxin-like"/>
    <property type="match status" value="1"/>
</dbReference>
<feature type="domain" description="GST N-terminal" evidence="1">
    <location>
        <begin position="1"/>
        <end position="94"/>
    </location>
</feature>
<accession>A0A445B7J7</accession>
<dbReference type="EMBL" id="SDMP01000010">
    <property type="protein sequence ID" value="RYR34643.1"/>
    <property type="molecule type" value="Genomic_DNA"/>
</dbReference>
<keyword evidence="3" id="KW-1185">Reference proteome</keyword>
<organism evidence="2 3">
    <name type="scientific">Arachis hypogaea</name>
    <name type="common">Peanut</name>
    <dbReference type="NCBI Taxonomy" id="3818"/>
    <lineage>
        <taxon>Eukaryota</taxon>
        <taxon>Viridiplantae</taxon>
        <taxon>Streptophyta</taxon>
        <taxon>Embryophyta</taxon>
        <taxon>Tracheophyta</taxon>
        <taxon>Spermatophyta</taxon>
        <taxon>Magnoliopsida</taxon>
        <taxon>eudicotyledons</taxon>
        <taxon>Gunneridae</taxon>
        <taxon>Pentapetalae</taxon>
        <taxon>rosids</taxon>
        <taxon>fabids</taxon>
        <taxon>Fabales</taxon>
        <taxon>Fabaceae</taxon>
        <taxon>Papilionoideae</taxon>
        <taxon>50 kb inversion clade</taxon>
        <taxon>dalbergioids sensu lato</taxon>
        <taxon>Dalbergieae</taxon>
        <taxon>Pterocarpus clade</taxon>
        <taxon>Arachis</taxon>
    </lineage>
</organism>
<dbReference type="Pfam" id="PF02798">
    <property type="entry name" value="GST_N"/>
    <property type="match status" value="1"/>
</dbReference>
<dbReference type="InterPro" id="IPR004045">
    <property type="entry name" value="Glutathione_S-Trfase_N"/>
</dbReference>
<evidence type="ECO:0000313" key="2">
    <source>
        <dbReference type="EMBL" id="RYR34643.1"/>
    </source>
</evidence>
<sequence length="113" mass="12600">MTTDHEPNTERGSIENRGGFVSNMPGQCFFSKTDILFPRKKTSFGTEWATCCKNISLREVNPLQKVPAIVHGNLKLSDSHAILVYLASALTGIADQWYPTELSRRAKINSVMD</sequence>
<dbReference type="InterPro" id="IPR043377">
    <property type="entry name" value="GSTT1/2/3"/>
</dbReference>
<name>A0A445B7J7_ARAHY</name>
<dbReference type="Gene3D" id="3.40.30.10">
    <property type="entry name" value="Glutaredoxin"/>
    <property type="match status" value="1"/>
</dbReference>
<dbReference type="InterPro" id="IPR036249">
    <property type="entry name" value="Thioredoxin-like_sf"/>
</dbReference>
<comment type="caution">
    <text evidence="2">The sequence shown here is derived from an EMBL/GenBank/DDBJ whole genome shotgun (WGS) entry which is preliminary data.</text>
</comment>
<dbReference type="PANTHER" id="PTHR44750">
    <property type="entry name" value="GLUTATHIONE S-TRANSFERASE T1-RELATED"/>
    <property type="match status" value="1"/>
</dbReference>
<evidence type="ECO:0000259" key="1">
    <source>
        <dbReference type="PROSITE" id="PS50404"/>
    </source>
</evidence>
<dbReference type="STRING" id="3818.A0A445B7J7"/>
<gene>
    <name evidence="2" type="ORF">Ahy_A10g049615</name>
</gene>
<dbReference type="Proteomes" id="UP000289738">
    <property type="component" value="Chromosome A10"/>
</dbReference>
<dbReference type="PANTHER" id="PTHR44750:SF3">
    <property type="entry name" value="GLUTATHIONE S-TRANSFERASE, AMINO-TERMINAL DOMAIN PROTEIN"/>
    <property type="match status" value="1"/>
</dbReference>
<protein>
    <recommendedName>
        <fullName evidence="1">GST N-terminal domain-containing protein</fullName>
    </recommendedName>
</protein>
<evidence type="ECO:0000313" key="3">
    <source>
        <dbReference type="Proteomes" id="UP000289738"/>
    </source>
</evidence>
<reference evidence="2 3" key="1">
    <citation type="submission" date="2019-01" db="EMBL/GenBank/DDBJ databases">
        <title>Sequencing of cultivated peanut Arachis hypogaea provides insights into genome evolution and oil improvement.</title>
        <authorList>
            <person name="Chen X."/>
        </authorList>
    </citation>
    <scope>NUCLEOTIDE SEQUENCE [LARGE SCALE GENOMIC DNA]</scope>
    <source>
        <strain evidence="3">cv. Fuhuasheng</strain>
        <tissue evidence="2">Leaves</tissue>
    </source>
</reference>
<dbReference type="AlphaFoldDB" id="A0A445B7J7"/>